<sequence>MNIDDIKKISLVEFLNQLGYQPTGRDSKGLWFYSPCRSERKPSFHVNPRKDVWFDFGSGAGGDIFTLAGELCNSSDFIRQAEFIAEKMQMPIAMPYKPEPFIEQPTFEDMKVSKLESPALLKYLADRGIPRNIAQRWCVQVDYRLHGKDYYAIGFENNAHGFELRNSFYKGSYPPKHITHIADGNTRCNVFEGFIDFLSAERLGLNDGSDSVVLNSVANVGKALTIFPDYSVIACYLDNDEAGRSALARLRREFGDKIMDKSALYPDHKDLNDYLVATQPKISNNSKLKL</sequence>
<reference evidence="1" key="1">
    <citation type="submission" date="2019-04" db="EMBL/GenBank/DDBJ databases">
        <title>Microbes associate with the intestines of laboratory mice.</title>
        <authorList>
            <person name="Navarre W."/>
            <person name="Wong E."/>
            <person name="Huang K."/>
            <person name="Tropini C."/>
            <person name="Ng K."/>
            <person name="Yu B."/>
        </authorList>
    </citation>
    <scope>NUCLEOTIDE SEQUENCE</scope>
    <source>
        <strain evidence="1">NM73_A23</strain>
    </source>
</reference>
<dbReference type="EMBL" id="SRZC01000006">
    <property type="protein sequence ID" value="TGX82940.1"/>
    <property type="molecule type" value="Genomic_DNA"/>
</dbReference>
<comment type="caution">
    <text evidence="1">The sequence shown here is derived from an EMBL/GenBank/DDBJ whole genome shotgun (WGS) entry which is preliminary data.</text>
</comment>
<dbReference type="Proteomes" id="UP000308886">
    <property type="component" value="Unassembled WGS sequence"/>
</dbReference>
<keyword evidence="2" id="KW-1185">Reference proteome</keyword>
<organism evidence="1 2">
    <name type="scientific">Palleniella muris</name>
    <dbReference type="NCBI Taxonomy" id="3038145"/>
    <lineage>
        <taxon>Bacteria</taxon>
        <taxon>Pseudomonadati</taxon>
        <taxon>Bacteroidota</taxon>
        <taxon>Bacteroidia</taxon>
        <taxon>Bacteroidales</taxon>
        <taxon>Prevotellaceae</taxon>
        <taxon>Palleniella</taxon>
    </lineage>
</organism>
<protein>
    <submittedName>
        <fullName evidence="1">DNA primase</fullName>
    </submittedName>
</protein>
<proteinExistence type="predicted"/>
<evidence type="ECO:0000313" key="2">
    <source>
        <dbReference type="Proteomes" id="UP000308886"/>
    </source>
</evidence>
<gene>
    <name evidence="1" type="ORF">E5358_04565</name>
</gene>
<evidence type="ECO:0000313" key="1">
    <source>
        <dbReference type="EMBL" id="TGX82940.1"/>
    </source>
</evidence>
<name>A0AC61QSK3_9BACT</name>
<accession>A0AC61QSK3</accession>